<dbReference type="InterPro" id="IPR011330">
    <property type="entry name" value="Glyco_hydro/deAcase_b/a-brl"/>
</dbReference>
<accession>A0A158QAZ4</accession>
<feature type="compositionally biased region" description="Low complexity" evidence="1">
    <location>
        <begin position="2490"/>
        <end position="2506"/>
    </location>
</feature>
<dbReference type="PANTHER" id="PTHR45985:SF11">
    <property type="entry name" value="EGF-LIKE DOMAIN-CONTAINING PROTEIN"/>
    <property type="match status" value="1"/>
</dbReference>
<dbReference type="InterPro" id="IPR006150">
    <property type="entry name" value="Cys_repeat_1"/>
</dbReference>
<reference evidence="3 4" key="2">
    <citation type="submission" date="2018-10" db="EMBL/GenBank/DDBJ databases">
        <authorList>
            <consortium name="Pathogen Informatics"/>
        </authorList>
    </citation>
    <scope>NUCLEOTIDE SEQUENCE [LARGE SCALE GENOMIC DNA]</scope>
</reference>
<feature type="domain" description="EGF-like" evidence="2">
    <location>
        <begin position="2209"/>
        <end position="2222"/>
    </location>
</feature>
<dbReference type="InterPro" id="IPR052740">
    <property type="entry name" value="CE4"/>
</dbReference>
<dbReference type="PROSITE" id="PS01186">
    <property type="entry name" value="EGF_2"/>
    <property type="match status" value="1"/>
</dbReference>
<dbReference type="Proteomes" id="UP000274131">
    <property type="component" value="Unassembled WGS sequence"/>
</dbReference>
<reference evidence="5" key="1">
    <citation type="submission" date="2016-04" db="UniProtKB">
        <authorList>
            <consortium name="WormBaseParasite"/>
        </authorList>
    </citation>
    <scope>IDENTIFICATION</scope>
</reference>
<gene>
    <name evidence="3" type="ORF">EVEC_LOCUS7114</name>
</gene>
<dbReference type="InterPro" id="IPR006149">
    <property type="entry name" value="EB_dom"/>
</dbReference>
<dbReference type="Gene3D" id="3.20.20.370">
    <property type="entry name" value="Glycoside hydrolase/deacetylase"/>
    <property type="match status" value="1"/>
</dbReference>
<evidence type="ECO:0000313" key="3">
    <source>
        <dbReference type="EMBL" id="VDD92363.1"/>
    </source>
</evidence>
<dbReference type="Pfam" id="PF01683">
    <property type="entry name" value="EB"/>
    <property type="match status" value="10"/>
</dbReference>
<dbReference type="GO" id="GO:0005975">
    <property type="term" value="P:carbohydrate metabolic process"/>
    <property type="evidence" value="ECO:0007669"/>
    <property type="project" value="InterPro"/>
</dbReference>
<dbReference type="STRING" id="51028.A0A158QAZ4"/>
<dbReference type="SMART" id="SM00289">
    <property type="entry name" value="WR1"/>
    <property type="match status" value="14"/>
</dbReference>
<evidence type="ECO:0000256" key="1">
    <source>
        <dbReference type="SAM" id="MobiDB-lite"/>
    </source>
</evidence>
<dbReference type="EMBL" id="UXUI01008780">
    <property type="protein sequence ID" value="VDD92363.1"/>
    <property type="molecule type" value="Genomic_DNA"/>
</dbReference>
<evidence type="ECO:0000313" key="5">
    <source>
        <dbReference type="WBParaSite" id="EVEC_0000761201-mRNA-1"/>
    </source>
</evidence>
<feature type="region of interest" description="Disordered" evidence="1">
    <location>
        <begin position="346"/>
        <end position="367"/>
    </location>
</feature>
<dbReference type="InterPro" id="IPR000742">
    <property type="entry name" value="EGF"/>
</dbReference>
<keyword evidence="4" id="KW-1185">Reference proteome</keyword>
<dbReference type="PANTHER" id="PTHR45985">
    <property type="match status" value="1"/>
</dbReference>
<dbReference type="SUPFAM" id="SSF88713">
    <property type="entry name" value="Glycoside hydrolase/deacetylase"/>
    <property type="match status" value="1"/>
</dbReference>
<protein>
    <submittedName>
        <fullName evidence="5">EGF-like domain-containing protein</fullName>
    </submittedName>
</protein>
<name>A0A158QAZ4_ENTVE</name>
<dbReference type="SMART" id="SM00181">
    <property type="entry name" value="EGF"/>
    <property type="match status" value="28"/>
</dbReference>
<feature type="compositionally biased region" description="Basic residues" evidence="1">
    <location>
        <begin position="2507"/>
        <end position="2516"/>
    </location>
</feature>
<evidence type="ECO:0000259" key="2">
    <source>
        <dbReference type="PROSITE" id="PS01186"/>
    </source>
</evidence>
<proteinExistence type="predicted"/>
<evidence type="ECO:0000313" key="4">
    <source>
        <dbReference type="Proteomes" id="UP000274131"/>
    </source>
</evidence>
<feature type="region of interest" description="Disordered" evidence="1">
    <location>
        <begin position="2490"/>
        <end position="2561"/>
    </location>
</feature>
<organism evidence="5">
    <name type="scientific">Enterobius vermicularis</name>
    <name type="common">Human pinworm</name>
    <dbReference type="NCBI Taxonomy" id="51028"/>
    <lineage>
        <taxon>Eukaryota</taxon>
        <taxon>Metazoa</taxon>
        <taxon>Ecdysozoa</taxon>
        <taxon>Nematoda</taxon>
        <taxon>Chromadorea</taxon>
        <taxon>Rhabditida</taxon>
        <taxon>Spirurina</taxon>
        <taxon>Oxyuridomorpha</taxon>
        <taxon>Oxyuroidea</taxon>
        <taxon>Oxyuridae</taxon>
        <taxon>Enterobius</taxon>
    </lineage>
</organism>
<sequence>MNNGHLWSGIDLRAHIGPLLGCYGFGLMRNRVESKKLQVGIVRDSFPYKRAMRLLAFTVWALLQCNCPLHALLVAVNQPCNKDRDILLLEDPDGNAGSFLKCNGVGVGTIGFWERNICPNNLLFDFVNQQCRSDVRRRKNEVEVINIAILNNSCARGERCIGGTVCDRNSLKCLCPYGTVPELETLSCVRPGSTFKAYTTMPNQYGQPHMSQVQPATSPYYIPAIVPAIDSSHNQYNSRSSVIAPMPLPALVGLGAACGNLAECDYDSSCVNGLCQCVPPLMQHEGRCFLRRPVKEVGPGELCDNGQICSRGSVCDAVIPVCVCPPEWDLDGDSCVRTHNKYSALPPRKSNMSKSRATTHPQSQPMSNFRSVLKPQQIVNPQQVLNPQPISNPRSVLSPQLISNPQPIINPQPILNAQIIANSQQPKPVTQQYQLQSTAVPPTYSQYTSLPKQTSETQSYSKSINNFLQFGGSKQAGVGENCSVNTDCMIGAYCKANTVPSTCQCLSTHVNVNGRCEKVIYPGQSGCQHDIQCATAFTGAKCLKRECICPEGYKAVEQTCVSGVGYPGNACSRSSGMKPCSARSVCIDSVCRCTRTLIQHRMRGKCVCHPPNFWNGRICHRHDLRLDNRKDAEAFSNRLAKKSGMQTVQKVKRSSDSIECWPDQYICSNGKGICLNQTCHCLDGYYKINDRCEKRYLQVNSSCAGSSIECQPNAICLQGKCVCTDIGKCSEMEEEAVNNEVKDRQFCLTDDDCGEGASCINSFCECTHGLIKRGFSCILPDGTFKPLNSQCRSEDRCTGGSKCIGSVCSCSDGSKNIDGKCHQQPGGSCSDGQFCTGGSSCDLALCRCPPGRQLEKKRCVLQTAQPGDPCQGPQKCASGSFCRFGVCMCSAGYRIVDGQCKKLKDISVGGTSIKGPEVQAQTQKNITETSRCDLSEEAVVKKAPGQCCKEDSNCSGGSVCLQAICVCPGGENSNGKCIPNKVSRKEDKGLRVTGRKTKSPGSPCRLTIECPYRTECARGLCRCRQGETIINGVCRKAVYEVLPGGKCNSLEGLDCIGESQCIYGKCACKLGMSTNGKECISHLYLKNALPGDSCGEGQTCTKGSLCIDNLCQCRDIEMINDEGECVLSLEQESKISSSSPSFARDLWKTVLAGASKPNESQGNINQYLTAHRMSINVLDENLFRLLLGSENAESNAYAVPCKTACSEGSLHCTSNKCNCPPGYKEEKGNCVVISKSDREFLKIMEKLNKLEKDRSMNASNNNLPVIHLVGSGSVHSTGVASLSALSSTERENMNSYIGFPGGRCSAEGTCSYGARCVDNVCVCEEEFIDINGVCLLGSVPLGGGCEINEQCATEALCVKGICRCKEGFDEDRFRCKPSRNLKTTKACKDGDGCAVTPRCRNGGQFCTCPEGMAYTDGICISHEKSITCNRNEDCGRFALCRNGYCYCEFGYEKANGECVLSPALSNTGLPLFPRTDFGQDNIENTIEDEDMRYISQDGYYDSKKRLEEQRQVDTAQNLFDTGTLGGRNNIWPVEDESELDTASSLPYEALTSKNLQQNMFPFSSPNLNLIPLQGYPFWLNNIASTYLLNGFSPPYFPPSALPLQFPLHASTTVNKTVVGKTFKNEIKKKCFDSSECDEGLHCTNNTCICSENYALQNGACVYVGNAVKSLEKGLKWHLNPLESCDGGDICTGNAYCTFLGDIGPLCVCPLATVLIGKQCISIDKSSDFVEVGSYCREGLVCSGGSSCVRGRCLCPKSRTQIGNYCLTVAFPGERCGSGQLCAGFAQCSKKVNKCLCSYGSFFNGKRCVTSTSSEVTLVNSHLTICETRKSCPKNSYCSLQKTCECFEGFKMVSGICLAVSFLRYPGQECDENAVCINHSQCRDRKCKCLNGRKAMFYSCDYRAQKHFSRTLAKQKRLRKRGSEKIYAPPGGSCYNFEECTGGSICRDGWCVCPDPTMTVTQGLCIRSHNQQPKSSTIYSTSQPYQSQFENLPRSQNYLPVTSPSTTRTTDSYSSQDTKSVIVVRKAAPGTNCGPLDECVGGSMCVEGICICPAGYTASPTTARCEPNPTTSPPSTGDYREGYASSVLTAHISSVMQPHTRPPYRPTAGTRPPFNVATDVLLQIPKEEIVWTTSPWPPPVEISTQTTSTFPATKPWHVLTTASNVANIDRFVDFKKLTTIERPKTTQTMDECTAVGLYCRGGTVCINMSCQCPPGFVLHNDQCVPPPTSVKRKSKGYMQGQRFARPNESCRNGETCTGGSYCLDKKVENTFDIFLNRKTCLCPPEKPVVREHTCIQSDEKPLLQLQKAGPGQQCNAETRCTDQSICYQGMCRCQAGYAAISGKCVKLPSALSTARTAPPTQLVFVAPGEQCNRDRACKGGSNCVDGVCRCTDNQMIRDDNCVDATTMHLTTFSKQTVAVPHPTTVLETQSSTTSVIMPTRTSGQNECDDDTQCTDNRICIVGKCKCKSGYVERDGVCIQIEEIDYSDQYISTTSGSSAQRRSSSTSRKSAHTSRTPRPRITGPPLKRPRPIGSGSGGNKESLKTRSGNGTCPPGNEPARDESSGKVIVCNGMEPNCPPRSYCYVTGYASEEYNCSVKRRHLVNYGDACDVRKSYCLQNSVCIDSICQCRTGELFSKYGLCQPLEELAKDISSKDSFFAWPKSYLEINGKQAYLRNYNTSYLNVIETNTQVHSSPTVNTALVNHDGNQQQNYQRLDIHRNSLKNNFAIGPVTYTVKTSSNFNSPAVIPSYVNPGNPRPFSPPTIPSRQFTTPTPVTAILTLPAARPTFPPKNGSASYRLLGERCEPESDTCPQHADCILHVCACIPGYEPGNGWCSPVTDNDRAGKRSRYRAFGETCRLGEECDVGDCVEGRCDCGAKKALINGSCINGVLLSGNLREPRDQEKVAIRDASVQGGFTKISSPGENCVPGSHCTGGSRCVNGLCLCDETHYPSDGYCRPVGAKNHEIKLMDGGSLRFSSKHGIERRAASRCPVPGEAITCELPNCFCTQTGREPPGGLSRQETPQFVVLTFDDAINGKTLPDYQNLFQNNLYVNPNGCPIKGTFFVSHEWTNYNGVQWLYEQGHELASNSITHVSLQGKSLIRWLNEMDGERRVMAKFGNANEEEIVGIRAPELAPGGNQQFEMMTRAGFLYDNSLPANPGINGEPYWPQTLDYNLAWPCTDKYCPRR</sequence>
<feature type="region of interest" description="Disordered" evidence="1">
    <location>
        <begin position="1994"/>
        <end position="2013"/>
    </location>
</feature>
<dbReference type="WBParaSite" id="EVEC_0000761201-mRNA-1">
    <property type="protein sequence ID" value="EVEC_0000761201-mRNA-1"/>
    <property type="gene ID" value="EVEC_0000761201"/>
</dbReference>
<dbReference type="OrthoDB" id="504708at2759"/>
<feature type="compositionally biased region" description="Polar residues" evidence="1">
    <location>
        <begin position="350"/>
        <end position="367"/>
    </location>
</feature>